<keyword evidence="1" id="KW-0479">Metal-binding</keyword>
<reference evidence="6" key="2">
    <citation type="submission" date="2023-05" db="EMBL/GenBank/DDBJ databases">
        <authorList>
            <consortium name="Lawrence Berkeley National Laboratory"/>
            <person name="Steindorff A."/>
            <person name="Hensen N."/>
            <person name="Bonometti L."/>
            <person name="Westerberg I."/>
            <person name="Brannstrom I.O."/>
            <person name="Guillou S."/>
            <person name="Cros-Aarteil S."/>
            <person name="Calhoun S."/>
            <person name="Haridas S."/>
            <person name="Kuo A."/>
            <person name="Mondo S."/>
            <person name="Pangilinan J."/>
            <person name="Riley R."/>
            <person name="Labutti K."/>
            <person name="Andreopoulos B."/>
            <person name="Lipzen A."/>
            <person name="Chen C."/>
            <person name="Yanf M."/>
            <person name="Daum C."/>
            <person name="Ng V."/>
            <person name="Clum A."/>
            <person name="Ohm R."/>
            <person name="Martin F."/>
            <person name="Silar P."/>
            <person name="Natvig D."/>
            <person name="Lalanne C."/>
            <person name="Gautier V."/>
            <person name="Ament-Velasquez S.L."/>
            <person name="Kruys A."/>
            <person name="Hutchinson M.I."/>
            <person name="Powell A.J."/>
            <person name="Barry K."/>
            <person name="Miller A.N."/>
            <person name="Grigoriev I.V."/>
            <person name="Debuchy R."/>
            <person name="Gladieux P."/>
            <person name="Thoren M.H."/>
            <person name="Johannesson H."/>
        </authorList>
    </citation>
    <scope>NUCLEOTIDE SEQUENCE</scope>
    <source>
        <strain evidence="6">PSN309</strain>
    </source>
</reference>
<dbReference type="InterPro" id="IPR002893">
    <property type="entry name" value="Znf_MYND"/>
</dbReference>
<dbReference type="Gene3D" id="6.10.140.2220">
    <property type="match status" value="1"/>
</dbReference>
<dbReference type="PROSITE" id="PS01360">
    <property type="entry name" value="ZF_MYND_1"/>
    <property type="match status" value="1"/>
</dbReference>
<feature type="region of interest" description="Disordered" evidence="4">
    <location>
        <begin position="293"/>
        <end position="336"/>
    </location>
</feature>
<keyword evidence="7" id="KW-1185">Reference proteome</keyword>
<evidence type="ECO:0000313" key="6">
    <source>
        <dbReference type="EMBL" id="KAK4186794.1"/>
    </source>
</evidence>
<name>A0AAN6WRK7_9PEZI</name>
<organism evidence="6 7">
    <name type="scientific">Podospora australis</name>
    <dbReference type="NCBI Taxonomy" id="1536484"/>
    <lineage>
        <taxon>Eukaryota</taxon>
        <taxon>Fungi</taxon>
        <taxon>Dikarya</taxon>
        <taxon>Ascomycota</taxon>
        <taxon>Pezizomycotina</taxon>
        <taxon>Sordariomycetes</taxon>
        <taxon>Sordariomycetidae</taxon>
        <taxon>Sordariales</taxon>
        <taxon>Podosporaceae</taxon>
        <taxon>Podospora</taxon>
    </lineage>
</organism>
<keyword evidence="3" id="KW-0862">Zinc</keyword>
<dbReference type="GO" id="GO:0008270">
    <property type="term" value="F:zinc ion binding"/>
    <property type="evidence" value="ECO:0007669"/>
    <property type="project" value="UniProtKB-KW"/>
</dbReference>
<comment type="caution">
    <text evidence="6">The sequence shown here is derived from an EMBL/GenBank/DDBJ whole genome shotgun (WGS) entry which is preliminary data.</text>
</comment>
<protein>
    <recommendedName>
        <fullName evidence="5">MYND-type domain-containing protein</fullName>
    </recommendedName>
</protein>
<dbReference type="AlphaFoldDB" id="A0AAN6WRK7"/>
<evidence type="ECO:0000256" key="3">
    <source>
        <dbReference type="ARBA" id="ARBA00022833"/>
    </source>
</evidence>
<dbReference type="SUPFAM" id="SSF144232">
    <property type="entry name" value="HIT/MYND zinc finger-like"/>
    <property type="match status" value="1"/>
</dbReference>
<reference evidence="6" key="1">
    <citation type="journal article" date="2023" name="Mol. Phylogenet. Evol.">
        <title>Genome-scale phylogeny and comparative genomics of the fungal order Sordariales.</title>
        <authorList>
            <person name="Hensen N."/>
            <person name="Bonometti L."/>
            <person name="Westerberg I."/>
            <person name="Brannstrom I.O."/>
            <person name="Guillou S."/>
            <person name="Cros-Aarteil S."/>
            <person name="Calhoun S."/>
            <person name="Haridas S."/>
            <person name="Kuo A."/>
            <person name="Mondo S."/>
            <person name="Pangilinan J."/>
            <person name="Riley R."/>
            <person name="LaButti K."/>
            <person name="Andreopoulos B."/>
            <person name="Lipzen A."/>
            <person name="Chen C."/>
            <person name="Yan M."/>
            <person name="Daum C."/>
            <person name="Ng V."/>
            <person name="Clum A."/>
            <person name="Steindorff A."/>
            <person name="Ohm R.A."/>
            <person name="Martin F."/>
            <person name="Silar P."/>
            <person name="Natvig D.O."/>
            <person name="Lalanne C."/>
            <person name="Gautier V."/>
            <person name="Ament-Velasquez S.L."/>
            <person name="Kruys A."/>
            <person name="Hutchinson M.I."/>
            <person name="Powell A.J."/>
            <person name="Barry K."/>
            <person name="Miller A.N."/>
            <person name="Grigoriev I.V."/>
            <person name="Debuchy R."/>
            <person name="Gladieux P."/>
            <person name="Hiltunen Thoren M."/>
            <person name="Johannesson H."/>
        </authorList>
    </citation>
    <scope>NUCLEOTIDE SEQUENCE</scope>
    <source>
        <strain evidence="6">PSN309</strain>
    </source>
</reference>
<feature type="domain" description="MYND-type" evidence="5">
    <location>
        <begin position="17"/>
        <end position="54"/>
    </location>
</feature>
<gene>
    <name evidence="6" type="ORF">QBC35DRAFT_436458</name>
</gene>
<evidence type="ECO:0000259" key="5">
    <source>
        <dbReference type="PROSITE" id="PS01360"/>
    </source>
</evidence>
<evidence type="ECO:0000256" key="4">
    <source>
        <dbReference type="SAM" id="MobiDB-lite"/>
    </source>
</evidence>
<evidence type="ECO:0000256" key="1">
    <source>
        <dbReference type="ARBA" id="ARBA00022723"/>
    </source>
</evidence>
<keyword evidence="2" id="KW-0863">Zinc-finger</keyword>
<sequence>MSEFFRSSIYGLVPERCVDCHETSGLVQCDDCNMISYCGTAHRDEHRSDHHKICEEIKTYRNDLQLKEAALRTHPADFFTTGVGSFWSIRETRPYMMTRLNAASAYVEADTVRGVEEALSHYTDMIRLDRSDHLGVRNIIPGLLLRLRREQECYDFIKYWATTNPKDVNPAADSTTIKSGNAFEPIEELLNGKEELILSQLVILTLLKLRLRFDLSKYETYHRGYIHTRQWGNVPLAPTPGLFDRPMGEIVKKAIDENRTASLPAASTIQAQYQQLLDIVHARNPHFWELMVEGEDKEDDEGNDSERVEAENEEDTTDCDDHGVPRFLVPGAPGSKKEASEAVEHCADAWEESGTALREAMARIGADTAAYVAVYNPSPSGEDAVSSSHASASTLGHDTAPMTWSTPPRILTISLQDDDYIKMRYEDLVTELDAKAATMDWATTSQDALNALNLQPAYNIILITDPAITHQKKLLNRVIDRIRAGATVIIACGFGSSVSQGEFNRMFGRIGLPWKRGSYHRKWMHLRGPPNVSAKLARHLPPRYSQKAVYVCGMDQSAVWYAESDTHDEAAVVFASVGSGKLGYVGDINGEVGSTPVVLAMCGLLG</sequence>
<proteinExistence type="predicted"/>
<feature type="compositionally biased region" description="Acidic residues" evidence="4">
    <location>
        <begin position="293"/>
        <end position="303"/>
    </location>
</feature>
<evidence type="ECO:0000313" key="7">
    <source>
        <dbReference type="Proteomes" id="UP001302126"/>
    </source>
</evidence>
<dbReference type="EMBL" id="MU864415">
    <property type="protein sequence ID" value="KAK4186794.1"/>
    <property type="molecule type" value="Genomic_DNA"/>
</dbReference>
<dbReference type="Proteomes" id="UP001302126">
    <property type="component" value="Unassembled WGS sequence"/>
</dbReference>
<accession>A0AAN6WRK7</accession>
<evidence type="ECO:0000256" key="2">
    <source>
        <dbReference type="ARBA" id="ARBA00022771"/>
    </source>
</evidence>